<dbReference type="RefSeq" id="WP_406698007.1">
    <property type="nucleotide sequence ID" value="NZ_CP155447.1"/>
</dbReference>
<organism evidence="1">
    <name type="scientific">Singulisphaera sp. Ch08</name>
    <dbReference type="NCBI Taxonomy" id="3120278"/>
    <lineage>
        <taxon>Bacteria</taxon>
        <taxon>Pseudomonadati</taxon>
        <taxon>Planctomycetota</taxon>
        <taxon>Planctomycetia</taxon>
        <taxon>Isosphaerales</taxon>
        <taxon>Isosphaeraceae</taxon>
        <taxon>Singulisphaera</taxon>
    </lineage>
</organism>
<dbReference type="GO" id="GO:0003677">
    <property type="term" value="F:DNA binding"/>
    <property type="evidence" value="ECO:0007669"/>
    <property type="project" value="InterPro"/>
</dbReference>
<dbReference type="Gene3D" id="3.30.70.1290">
    <property type="entry name" value="Transposase IS200-like"/>
    <property type="match status" value="1"/>
</dbReference>
<dbReference type="EMBL" id="CP155447">
    <property type="protein sequence ID" value="XBH05199.1"/>
    <property type="molecule type" value="Genomic_DNA"/>
</dbReference>
<dbReference type="AlphaFoldDB" id="A0AAU7CJJ5"/>
<dbReference type="GO" id="GO:0004803">
    <property type="term" value="F:transposase activity"/>
    <property type="evidence" value="ECO:0007669"/>
    <property type="project" value="InterPro"/>
</dbReference>
<gene>
    <name evidence="1" type="ORF">V5E97_04030</name>
</gene>
<dbReference type="SUPFAM" id="SSF143422">
    <property type="entry name" value="Transposase IS200-like"/>
    <property type="match status" value="1"/>
</dbReference>
<evidence type="ECO:0000313" key="1">
    <source>
        <dbReference type="EMBL" id="XBH05199.1"/>
    </source>
</evidence>
<name>A0AAU7CJJ5_9BACT</name>
<evidence type="ECO:0008006" key="2">
    <source>
        <dbReference type="Google" id="ProtNLM"/>
    </source>
</evidence>
<sequence>MLLTAPALRYHRHYVTTGHVWQGRFKAFPVQDDGHLVTVLRYVERNALRAELIARRELEVVESPRLAA</sequence>
<protein>
    <recommendedName>
        <fullName evidence="2">Transposase</fullName>
    </recommendedName>
</protein>
<dbReference type="InterPro" id="IPR036515">
    <property type="entry name" value="Transposase_17_sf"/>
</dbReference>
<accession>A0AAU7CJJ5</accession>
<dbReference type="GO" id="GO:0006313">
    <property type="term" value="P:DNA transposition"/>
    <property type="evidence" value="ECO:0007669"/>
    <property type="project" value="InterPro"/>
</dbReference>
<dbReference type="PANTHER" id="PTHR34322">
    <property type="entry name" value="TRANSPOSASE, Y1_TNP DOMAIN-CONTAINING"/>
    <property type="match status" value="1"/>
</dbReference>
<reference evidence="1" key="1">
    <citation type="submission" date="2024-05" db="EMBL/GenBank/DDBJ databases">
        <title>Planctomycetes of the genus Singulisphaera possess chitinolytic capabilities.</title>
        <authorList>
            <person name="Ivanova A."/>
        </authorList>
    </citation>
    <scope>NUCLEOTIDE SEQUENCE</scope>
    <source>
        <strain evidence="1">Ch08T</strain>
    </source>
</reference>
<proteinExistence type="predicted"/>
<dbReference type="PANTHER" id="PTHR34322:SF2">
    <property type="entry name" value="TRANSPOSASE IS200-LIKE DOMAIN-CONTAINING PROTEIN"/>
    <property type="match status" value="1"/>
</dbReference>